<proteinExistence type="predicted"/>
<dbReference type="PANTHER" id="PTHR39962:SF1">
    <property type="entry name" value="LPXI FAMILY PROTEIN"/>
    <property type="match status" value="1"/>
</dbReference>
<evidence type="ECO:0000313" key="4">
    <source>
        <dbReference type="Proteomes" id="UP000025061"/>
    </source>
</evidence>
<evidence type="ECO:0000259" key="2">
    <source>
        <dbReference type="Pfam" id="PF17930"/>
    </source>
</evidence>
<evidence type="ECO:0000313" key="3">
    <source>
        <dbReference type="EMBL" id="KCZ95103.1"/>
    </source>
</evidence>
<dbReference type="EMBL" id="ARYI01000005">
    <property type="protein sequence ID" value="KCZ95103.1"/>
    <property type="molecule type" value="Genomic_DNA"/>
</dbReference>
<gene>
    <name evidence="3" type="ORF">HHI_07637</name>
</gene>
<reference evidence="3 4" key="1">
    <citation type="submission" date="2013-04" db="EMBL/GenBank/DDBJ databases">
        <title>Hyphomonas hirschiana VP5 Genome Sequencing.</title>
        <authorList>
            <person name="Lai Q."/>
            <person name="Shao Z."/>
        </authorList>
    </citation>
    <scope>NUCLEOTIDE SEQUENCE [LARGE SCALE GENOMIC DNA]</scope>
    <source>
        <strain evidence="3 4">VP5</strain>
    </source>
</reference>
<evidence type="ECO:0008006" key="5">
    <source>
        <dbReference type="Google" id="ProtNLM"/>
    </source>
</evidence>
<dbReference type="InterPro" id="IPR043167">
    <property type="entry name" value="LpxI_C_sf"/>
</dbReference>
<evidence type="ECO:0000259" key="1">
    <source>
        <dbReference type="Pfam" id="PF06230"/>
    </source>
</evidence>
<dbReference type="InterPro" id="IPR053174">
    <property type="entry name" value="LpxI"/>
</dbReference>
<comment type="caution">
    <text evidence="3">The sequence shown here is derived from an EMBL/GenBank/DDBJ whole genome shotgun (WGS) entry which is preliminary data.</text>
</comment>
<feature type="domain" description="LpxI C-terminal" evidence="1">
    <location>
        <begin position="138"/>
        <end position="272"/>
    </location>
</feature>
<dbReference type="InterPro" id="IPR010415">
    <property type="entry name" value="LpxI_C"/>
</dbReference>
<keyword evidence="4" id="KW-1185">Reference proteome</keyword>
<accession>A0A059FXE0</accession>
<dbReference type="Gene3D" id="3.40.140.80">
    <property type="match status" value="1"/>
</dbReference>
<dbReference type="Gene3D" id="3.40.50.20">
    <property type="match status" value="1"/>
</dbReference>
<dbReference type="Proteomes" id="UP000025061">
    <property type="component" value="Unassembled WGS sequence"/>
</dbReference>
<dbReference type="PANTHER" id="PTHR39962">
    <property type="entry name" value="BLL4848 PROTEIN"/>
    <property type="match status" value="1"/>
</dbReference>
<sequence length="282" mass="29297">MREPLGLIAGLGELPVAIAENAVATGQGVYVLRLKGFEEPGLEKFQGSIVGLGEIGAVVDRLKAAGCKEVVFAGNVSRPDFKNLKLDLRGIALLPRVIAEARKGDDALLRVLVTEFEKHGFHVIGSDAAHAQLIAPGGLIAGPAPSESMLQDVETGAKVAAAAGALDIGQGCVVCDGLVLAVEAQEGTDEMLRRCAGLPEAIRGQPEARRGVLVKRPKPVQERRIDLPTTGVSTVELAAAAGLAGIAIEQGGALMLNRPLMEQRAAELGIFIFGFPAELGLP</sequence>
<dbReference type="InterPro" id="IPR041255">
    <property type="entry name" value="LpxI_N"/>
</dbReference>
<dbReference type="Pfam" id="PF17930">
    <property type="entry name" value="LpxI_N"/>
    <property type="match status" value="1"/>
</dbReference>
<dbReference type="RefSeq" id="WP_011646784.1">
    <property type="nucleotide sequence ID" value="NZ_ARYI01000005.1"/>
</dbReference>
<dbReference type="Pfam" id="PF06230">
    <property type="entry name" value="LpxI_C"/>
    <property type="match status" value="1"/>
</dbReference>
<protein>
    <recommendedName>
        <fullName evidence="5">UDP-2,3-diacylglucosamine pyrophosphatase</fullName>
    </recommendedName>
</protein>
<dbReference type="AlphaFoldDB" id="A0A059FXE0"/>
<name>A0A059FXE0_9PROT</name>
<dbReference type="OrthoDB" id="9789836at2"/>
<organism evidence="3 4">
    <name type="scientific">Hyphomonas hirschiana VP5</name>
    <dbReference type="NCBI Taxonomy" id="1280951"/>
    <lineage>
        <taxon>Bacteria</taxon>
        <taxon>Pseudomonadati</taxon>
        <taxon>Pseudomonadota</taxon>
        <taxon>Alphaproteobacteria</taxon>
        <taxon>Hyphomonadales</taxon>
        <taxon>Hyphomonadaceae</taxon>
        <taxon>Hyphomonas</taxon>
    </lineage>
</organism>
<dbReference type="PATRIC" id="fig|1280951.3.peg.1544"/>
<feature type="domain" description="LpxI N-terminal" evidence="2">
    <location>
        <begin position="5"/>
        <end position="128"/>
    </location>
</feature>